<reference evidence="1 2" key="2">
    <citation type="journal article" date="2021" name="Genomics">
        <title>High-quality reference genome for Clonorchis sinensis.</title>
        <authorList>
            <person name="Young N.D."/>
            <person name="Stroehlein A.J."/>
            <person name="Kinkar L."/>
            <person name="Wang T."/>
            <person name="Sohn W.M."/>
            <person name="Chang B.C.H."/>
            <person name="Kaur P."/>
            <person name="Weisz D."/>
            <person name="Dudchenko O."/>
            <person name="Aiden E.L."/>
            <person name="Korhonen P.K."/>
            <person name="Gasser R.B."/>
        </authorList>
    </citation>
    <scope>NUCLEOTIDE SEQUENCE [LARGE SCALE GENOMIC DNA]</scope>
    <source>
        <strain evidence="1">Cs-k2</strain>
    </source>
</reference>
<keyword evidence="2" id="KW-1185">Reference proteome</keyword>
<sequence>MPPEGSTRARILPGYPSLDRGSRKAEAGYSNGTRLSTCLLLTNEPNVGTTPECSSTLCSTNCTNLAKYTSAYHQKREIQLGSRYHSKLNAVGARWPKWLEREFADRKVCRSNPTSASRLPLSRLEQPDSIPALVQPPGGMAVRHRKGTTAERFFFKHNAELKTRTPLPSISSHILQRLQPDAVRITLSHSWNASSTDSTQTFRNPFHTRVPGQELATSLLPPL</sequence>
<evidence type="ECO:0000313" key="2">
    <source>
        <dbReference type="Proteomes" id="UP000286415"/>
    </source>
</evidence>
<proteinExistence type="predicted"/>
<organism evidence="1 2">
    <name type="scientific">Clonorchis sinensis</name>
    <name type="common">Chinese liver fluke</name>
    <dbReference type="NCBI Taxonomy" id="79923"/>
    <lineage>
        <taxon>Eukaryota</taxon>
        <taxon>Metazoa</taxon>
        <taxon>Spiralia</taxon>
        <taxon>Lophotrochozoa</taxon>
        <taxon>Platyhelminthes</taxon>
        <taxon>Trematoda</taxon>
        <taxon>Digenea</taxon>
        <taxon>Opisthorchiida</taxon>
        <taxon>Opisthorchiata</taxon>
        <taxon>Opisthorchiidae</taxon>
        <taxon>Clonorchis</taxon>
    </lineage>
</organism>
<dbReference type="OrthoDB" id="10051416at2759"/>
<dbReference type="AlphaFoldDB" id="A0A3R7H4H5"/>
<dbReference type="Proteomes" id="UP000286415">
    <property type="component" value="Unassembled WGS sequence"/>
</dbReference>
<protein>
    <submittedName>
        <fullName evidence="1">Uncharacterized protein</fullName>
    </submittedName>
</protein>
<gene>
    <name evidence="1" type="ORF">CSKR_109197</name>
</gene>
<dbReference type="InParanoid" id="A0A3R7H4H5"/>
<comment type="caution">
    <text evidence="1">The sequence shown here is derived from an EMBL/GenBank/DDBJ whole genome shotgun (WGS) entry which is preliminary data.</text>
</comment>
<reference evidence="1 2" key="1">
    <citation type="journal article" date="2018" name="Biotechnol. Adv.">
        <title>Improved genomic resources and new bioinformatic workflow for the carcinogenic parasite Clonorchis sinensis: Biotechnological implications.</title>
        <authorList>
            <person name="Wang D."/>
            <person name="Korhonen P.K."/>
            <person name="Gasser R.B."/>
            <person name="Young N.D."/>
        </authorList>
    </citation>
    <scope>NUCLEOTIDE SEQUENCE [LARGE SCALE GENOMIC DNA]</scope>
    <source>
        <strain evidence="1">Cs-k2</strain>
    </source>
</reference>
<accession>A0A3R7H4H5</accession>
<name>A0A3R7H4H5_CLOSI</name>
<evidence type="ECO:0000313" key="1">
    <source>
        <dbReference type="EMBL" id="KAG5451768.1"/>
    </source>
</evidence>
<dbReference type="EMBL" id="NIRI02000042">
    <property type="protein sequence ID" value="KAG5451768.1"/>
    <property type="molecule type" value="Genomic_DNA"/>
</dbReference>